<sequence>MLSATYSSPLLSSVDSSASGSFFGVGSGEGCFFTGVGVVVGAALRVSRASGPSQSTENRHASVSSSQRRGFK</sequence>
<dbReference type="KEGG" id="pco:PHACADRAFT_263791"/>
<name>K5VUJ4_PHACS</name>
<protein>
    <submittedName>
        <fullName evidence="3">Uncharacterized protein</fullName>
    </submittedName>
</protein>
<dbReference type="AlphaFoldDB" id="K5VUJ4"/>
<dbReference type="GeneID" id="18918655"/>
<keyword evidence="2" id="KW-1133">Transmembrane helix</keyword>
<dbReference type="RefSeq" id="XP_007400747.1">
    <property type="nucleotide sequence ID" value="XM_007400685.1"/>
</dbReference>
<keyword evidence="2" id="KW-0472">Membrane</keyword>
<evidence type="ECO:0000313" key="3">
    <source>
        <dbReference type="EMBL" id="EKM50475.1"/>
    </source>
</evidence>
<dbReference type="HOGENOM" id="CLU_2723011_0_0_1"/>
<feature type="compositionally biased region" description="Polar residues" evidence="1">
    <location>
        <begin position="50"/>
        <end position="72"/>
    </location>
</feature>
<feature type="transmembrane region" description="Helical" evidence="2">
    <location>
        <begin position="20"/>
        <end position="44"/>
    </location>
</feature>
<dbReference type="Proteomes" id="UP000008370">
    <property type="component" value="Unassembled WGS sequence"/>
</dbReference>
<dbReference type="EMBL" id="JH930478">
    <property type="protein sequence ID" value="EKM50475.1"/>
    <property type="molecule type" value="Genomic_DNA"/>
</dbReference>
<keyword evidence="4" id="KW-1185">Reference proteome</keyword>
<dbReference type="InParanoid" id="K5VUJ4"/>
<organism evidence="3 4">
    <name type="scientific">Phanerochaete carnosa (strain HHB-10118-sp)</name>
    <name type="common">White-rot fungus</name>
    <name type="synonym">Peniophora carnosa</name>
    <dbReference type="NCBI Taxonomy" id="650164"/>
    <lineage>
        <taxon>Eukaryota</taxon>
        <taxon>Fungi</taxon>
        <taxon>Dikarya</taxon>
        <taxon>Basidiomycota</taxon>
        <taxon>Agaricomycotina</taxon>
        <taxon>Agaricomycetes</taxon>
        <taxon>Polyporales</taxon>
        <taxon>Phanerochaetaceae</taxon>
        <taxon>Phanerochaete</taxon>
    </lineage>
</organism>
<keyword evidence="2" id="KW-0812">Transmembrane</keyword>
<proteinExistence type="predicted"/>
<gene>
    <name evidence="3" type="ORF">PHACADRAFT_263791</name>
</gene>
<evidence type="ECO:0000313" key="4">
    <source>
        <dbReference type="Proteomes" id="UP000008370"/>
    </source>
</evidence>
<evidence type="ECO:0000256" key="1">
    <source>
        <dbReference type="SAM" id="MobiDB-lite"/>
    </source>
</evidence>
<reference evidence="3 4" key="1">
    <citation type="journal article" date="2012" name="BMC Genomics">
        <title>Comparative genomics of the white-rot fungi, Phanerochaete carnosa and P. chrysosporium, to elucidate the genetic basis of the distinct wood types they colonize.</title>
        <authorList>
            <person name="Suzuki H."/>
            <person name="MacDonald J."/>
            <person name="Syed K."/>
            <person name="Salamov A."/>
            <person name="Hori C."/>
            <person name="Aerts A."/>
            <person name="Henrissat B."/>
            <person name="Wiebenga A."/>
            <person name="vanKuyk P.A."/>
            <person name="Barry K."/>
            <person name="Lindquist E."/>
            <person name="LaButti K."/>
            <person name="Lapidus A."/>
            <person name="Lucas S."/>
            <person name="Coutinho P."/>
            <person name="Gong Y."/>
            <person name="Samejima M."/>
            <person name="Mahadevan R."/>
            <person name="Abou-Zaid M."/>
            <person name="de Vries R.P."/>
            <person name="Igarashi K."/>
            <person name="Yadav J.S."/>
            <person name="Grigoriev I.V."/>
            <person name="Master E.R."/>
        </authorList>
    </citation>
    <scope>NUCLEOTIDE SEQUENCE [LARGE SCALE GENOMIC DNA]</scope>
    <source>
        <strain evidence="3 4">HHB-10118-sp</strain>
    </source>
</reference>
<accession>K5VUJ4</accession>
<feature type="region of interest" description="Disordered" evidence="1">
    <location>
        <begin position="48"/>
        <end position="72"/>
    </location>
</feature>
<evidence type="ECO:0000256" key="2">
    <source>
        <dbReference type="SAM" id="Phobius"/>
    </source>
</evidence>